<dbReference type="CDD" id="cd00118">
    <property type="entry name" value="LysM"/>
    <property type="match status" value="1"/>
</dbReference>
<evidence type="ECO:0000313" key="4">
    <source>
        <dbReference type="EMBL" id="ROR95709.1"/>
    </source>
</evidence>
<protein>
    <submittedName>
        <fullName evidence="4">LysM domain-containing protein</fullName>
    </submittedName>
</protein>
<dbReference type="SUPFAM" id="SSF54106">
    <property type="entry name" value="LysM domain"/>
    <property type="match status" value="1"/>
</dbReference>
<keyword evidence="2" id="KW-0472">Membrane</keyword>
<dbReference type="OrthoDB" id="3210682at2"/>
<dbReference type="InterPro" id="IPR052196">
    <property type="entry name" value="Bact_Kbp"/>
</dbReference>
<dbReference type="Gene3D" id="3.10.350.10">
    <property type="entry name" value="LysM domain"/>
    <property type="match status" value="1"/>
</dbReference>
<feature type="compositionally biased region" description="Polar residues" evidence="1">
    <location>
        <begin position="294"/>
        <end position="311"/>
    </location>
</feature>
<name>A0A3N2D7E8_9MICO</name>
<comment type="caution">
    <text evidence="4">The sequence shown here is derived from an EMBL/GenBank/DDBJ whole genome shotgun (WGS) entry which is preliminary data.</text>
</comment>
<dbReference type="SMART" id="SM00257">
    <property type="entry name" value="LysM"/>
    <property type="match status" value="1"/>
</dbReference>
<dbReference type="Pfam" id="PF01476">
    <property type="entry name" value="LysM"/>
    <property type="match status" value="1"/>
</dbReference>
<evidence type="ECO:0000256" key="1">
    <source>
        <dbReference type="SAM" id="MobiDB-lite"/>
    </source>
</evidence>
<dbReference type="InterPro" id="IPR018392">
    <property type="entry name" value="LysM"/>
</dbReference>
<proteinExistence type="predicted"/>
<evidence type="ECO:0000256" key="2">
    <source>
        <dbReference type="SAM" id="Phobius"/>
    </source>
</evidence>
<evidence type="ECO:0000259" key="3">
    <source>
        <dbReference type="PROSITE" id="PS51782"/>
    </source>
</evidence>
<dbReference type="PANTHER" id="PTHR34700">
    <property type="entry name" value="POTASSIUM BINDING PROTEIN KBP"/>
    <property type="match status" value="1"/>
</dbReference>
<feature type="compositionally biased region" description="Low complexity" evidence="1">
    <location>
        <begin position="229"/>
        <end position="249"/>
    </location>
</feature>
<feature type="domain" description="LysM" evidence="3">
    <location>
        <begin position="326"/>
        <end position="381"/>
    </location>
</feature>
<keyword evidence="2" id="KW-1133">Transmembrane helix</keyword>
<feature type="transmembrane region" description="Helical" evidence="2">
    <location>
        <begin position="47"/>
        <end position="67"/>
    </location>
</feature>
<dbReference type="Proteomes" id="UP000275356">
    <property type="component" value="Unassembled WGS sequence"/>
</dbReference>
<dbReference type="EMBL" id="RKHQ01000001">
    <property type="protein sequence ID" value="ROR95709.1"/>
    <property type="molecule type" value="Genomic_DNA"/>
</dbReference>
<dbReference type="PROSITE" id="PS51782">
    <property type="entry name" value="LYSM"/>
    <property type="match status" value="1"/>
</dbReference>
<dbReference type="PANTHER" id="PTHR34700:SF4">
    <property type="entry name" value="PHAGE-LIKE ELEMENT PBSX PROTEIN XKDP"/>
    <property type="match status" value="1"/>
</dbReference>
<feature type="compositionally biased region" description="Low complexity" evidence="1">
    <location>
        <begin position="166"/>
        <end position="180"/>
    </location>
</feature>
<dbReference type="RefSeq" id="WP_123737994.1">
    <property type="nucleotide sequence ID" value="NZ_RKHQ01000001.1"/>
</dbReference>
<organism evidence="4 5">
    <name type="scientific">Salana multivorans</name>
    <dbReference type="NCBI Taxonomy" id="120377"/>
    <lineage>
        <taxon>Bacteria</taxon>
        <taxon>Bacillati</taxon>
        <taxon>Actinomycetota</taxon>
        <taxon>Actinomycetes</taxon>
        <taxon>Micrococcales</taxon>
        <taxon>Beutenbergiaceae</taxon>
        <taxon>Salana</taxon>
    </lineage>
</organism>
<reference evidence="4 5" key="1">
    <citation type="submission" date="2018-11" db="EMBL/GenBank/DDBJ databases">
        <title>Sequencing the genomes of 1000 actinobacteria strains.</title>
        <authorList>
            <person name="Klenk H.-P."/>
        </authorList>
    </citation>
    <scope>NUCLEOTIDE SEQUENCE [LARGE SCALE GENOMIC DNA]</scope>
    <source>
        <strain evidence="4 5">DSM 13521</strain>
    </source>
</reference>
<dbReference type="InterPro" id="IPR036779">
    <property type="entry name" value="LysM_dom_sf"/>
</dbReference>
<dbReference type="AlphaFoldDB" id="A0A3N2D7E8"/>
<gene>
    <name evidence="4" type="ORF">EDD28_0271</name>
</gene>
<keyword evidence="2" id="KW-0812">Transmembrane</keyword>
<accession>A0A3N2D7E8</accession>
<keyword evidence="5" id="KW-1185">Reference proteome</keyword>
<feature type="region of interest" description="Disordered" evidence="1">
    <location>
        <begin position="145"/>
        <end position="321"/>
    </location>
</feature>
<sequence>MSRSRWRARLTLILLLALGITGAALLLLVSAEDGIGPDRLVRRGFALLGALACLRYALAALAGLAVGRGGSASRRVSAGLLAAVGPRWVRRLAAASLGTATLLSVGSGALALPGVGSGATEAGSPAGGSTVVAADEAAEIDLGVRSTAPGMLGQKVRPTAPGDGGTVTPAAGAEAVPEAGSGTGLDAEAVSSSEGAGRGDATDGATNDGSDLGSGAVASGDGPEADGEGLPADRGGPGALAGAPAVTGAKVRPSATPTTQPASAGADPSDPESTGHATATSAPTMPTPAPPFDTSASASPTAEPVSASQTVPAPAVEGASAEGVPAAYTVRSGDSLWDIARAHGAETDAEIADAWPRWYELNRDVIGANPDLIQPGQILRVPAADLTGAPS</sequence>
<evidence type="ECO:0000313" key="5">
    <source>
        <dbReference type="Proteomes" id="UP000275356"/>
    </source>
</evidence>